<reference evidence="2 3" key="1">
    <citation type="journal article" date="2014" name="Genome Announc.">
        <title>Draft Genome Sequence of the Antitrypanosomally Active Sponge-Associated Bacterium Actinokineospora sp. Strain EG49.</title>
        <authorList>
            <person name="Harjes J."/>
            <person name="Ryu T."/>
            <person name="Abdelmohsen U.R."/>
            <person name="Moitinho-Silva L."/>
            <person name="Horn H."/>
            <person name="Ravasi T."/>
            <person name="Hentschel U."/>
        </authorList>
    </citation>
    <scope>NUCLEOTIDE SEQUENCE [LARGE SCALE GENOMIC DNA]</scope>
    <source>
        <strain evidence="2 3">EG49</strain>
    </source>
</reference>
<dbReference type="SUPFAM" id="SSF56003">
    <property type="entry name" value="Molybdenum cofactor-binding domain"/>
    <property type="match status" value="2"/>
</dbReference>
<organism evidence="2 3">
    <name type="scientific">Actinokineospora spheciospongiae</name>
    <dbReference type="NCBI Taxonomy" id="909613"/>
    <lineage>
        <taxon>Bacteria</taxon>
        <taxon>Bacillati</taxon>
        <taxon>Actinomycetota</taxon>
        <taxon>Actinomycetes</taxon>
        <taxon>Pseudonocardiales</taxon>
        <taxon>Pseudonocardiaceae</taxon>
        <taxon>Actinokineospora</taxon>
    </lineage>
</organism>
<feature type="domain" description="Aldehyde oxidase/xanthine dehydrogenase a/b hammerhead" evidence="1">
    <location>
        <begin position="246"/>
        <end position="325"/>
    </location>
</feature>
<dbReference type="InterPro" id="IPR037165">
    <property type="entry name" value="AldOxase/xan_DH_Mopterin-bd_sf"/>
</dbReference>
<dbReference type="InterPro" id="IPR046867">
    <property type="entry name" value="AldOxase/xan_DH_MoCoBD2"/>
</dbReference>
<accession>W7IR58</accession>
<dbReference type="InterPro" id="IPR008274">
    <property type="entry name" value="AldOxase/xan_DH_MoCoBD1"/>
</dbReference>
<dbReference type="PIRSF" id="PIRSF036389">
    <property type="entry name" value="IOR_B"/>
    <property type="match status" value="1"/>
</dbReference>
<dbReference type="Pfam" id="PF20256">
    <property type="entry name" value="MoCoBD_2"/>
    <property type="match status" value="2"/>
</dbReference>
<dbReference type="InterPro" id="IPR012368">
    <property type="entry name" value="OxRdtase_Mopterin-bd_su_IorB"/>
</dbReference>
<dbReference type="EMBL" id="AYXG01000221">
    <property type="protein sequence ID" value="EWC59057.1"/>
    <property type="molecule type" value="Genomic_DNA"/>
</dbReference>
<sequence>MTTHRCPRPLRPHRVVIRSRFEEALMTSSRIGRRTVLTLLVAAPTLTVAGNLLDTPTADAVLPSLPAPADILDLGDVLILAGTPTAHMLVLRVDPDGTATLRLPRAEVGQGITTAAAMLVAEELDLPVERVRVELDDARPELLFNQLTGSSNTIRSVYGPIRNAAALARARLLAAAAARLRVPTGALTTRAGVITATDGRAARYGDLAAAAADPKLFVGLVTPKPERDFTVVGTPTSRIDARAMVTGKQRYTLDLDVPGALPTMVRRAPTINGTVRSVDNEAVVRAMPGVLALAVIPTGVAVVAETFGQALDAKEALAVTWNGGTVDDESDDTITAKLRAAAPGFGGPPLLGRAVDAEFDFAFVSHAPMETNSAVADVRADRAEVWAGLKSPINAQEGIAKALGLPVDKVTVHVTQGGGSFGRRLFADAALEAALVSRAVGRPVKLMWSRVDDMRHGRARAASHHKIRAVHALGNVVSFEHRVAGVETDFGHGVGDAITAEAAQLPVAGGLVFAQVVFLTTIKSPYNLGLTGQSLTEVPLKMHTGSWRSVYSANTRGAEEIVVDELARSMGRDPVAFRREFLKTDRQRAVLAKAATEGQWGRAMPAGFAQGIAFHEEYKSCVVYLVELDARDPADPRVVRATIAVDTGRVINPRGLESQLLGALTDGISTTLRAGLHIDRGLPLEGSYSQFHYARQKDSPTDVRIFTMPTTGTPGGAGELGVPAAVGAIANAYARATGRKPRRFPLNFPVDFDPFPR</sequence>
<dbReference type="STRING" id="909613.UO65_5666"/>
<dbReference type="InterPro" id="IPR052516">
    <property type="entry name" value="N-heterocyclic_Hydroxylase"/>
</dbReference>
<proteinExistence type="predicted"/>
<evidence type="ECO:0000313" key="3">
    <source>
        <dbReference type="Proteomes" id="UP000019277"/>
    </source>
</evidence>
<dbReference type="Proteomes" id="UP000019277">
    <property type="component" value="Unassembled WGS sequence"/>
</dbReference>
<comment type="caution">
    <text evidence="2">The sequence shown here is derived from an EMBL/GenBank/DDBJ whole genome shotgun (WGS) entry which is preliminary data.</text>
</comment>
<dbReference type="GO" id="GO:0047121">
    <property type="term" value="F:isoquinoline 1-oxidoreductase activity"/>
    <property type="evidence" value="ECO:0007669"/>
    <property type="project" value="UniProtKB-EC"/>
</dbReference>
<dbReference type="PROSITE" id="PS51318">
    <property type="entry name" value="TAT"/>
    <property type="match status" value="1"/>
</dbReference>
<dbReference type="PATRIC" id="fig|909613.9.peg.5665"/>
<dbReference type="PANTHER" id="PTHR47495:SF1">
    <property type="entry name" value="BLL3820 PROTEIN"/>
    <property type="match status" value="1"/>
</dbReference>
<name>W7IR58_9PSEU</name>
<dbReference type="Gene3D" id="3.30.365.10">
    <property type="entry name" value="Aldehyde oxidase/xanthine dehydrogenase, molybdopterin binding domain"/>
    <property type="match status" value="4"/>
</dbReference>
<dbReference type="InterPro" id="IPR006311">
    <property type="entry name" value="TAT_signal"/>
</dbReference>
<evidence type="ECO:0000259" key="1">
    <source>
        <dbReference type="SMART" id="SM01008"/>
    </source>
</evidence>
<dbReference type="InterPro" id="IPR000674">
    <property type="entry name" value="Ald_Oxase/Xan_DH_a/b"/>
</dbReference>
<dbReference type="SMART" id="SM01008">
    <property type="entry name" value="Ald_Xan_dh_C"/>
    <property type="match status" value="1"/>
</dbReference>
<dbReference type="eggNOG" id="COG1529">
    <property type="taxonomic scope" value="Bacteria"/>
</dbReference>
<keyword evidence="2" id="KW-0560">Oxidoreductase</keyword>
<dbReference type="AlphaFoldDB" id="W7IR58"/>
<evidence type="ECO:0000313" key="2">
    <source>
        <dbReference type="EMBL" id="EWC59057.1"/>
    </source>
</evidence>
<dbReference type="Pfam" id="PF02738">
    <property type="entry name" value="MoCoBD_1"/>
    <property type="match status" value="1"/>
</dbReference>
<protein>
    <submittedName>
        <fullName evidence="2">Isoquinoline 1-oxidoreductase beta subunit</fullName>
        <ecNumber evidence="2">1.3.99.16</ecNumber>
    </submittedName>
</protein>
<keyword evidence="3" id="KW-1185">Reference proteome</keyword>
<dbReference type="EC" id="1.3.99.16" evidence="2"/>
<gene>
    <name evidence="2" type="ORF">UO65_5666</name>
</gene>
<dbReference type="Gene3D" id="3.90.1170.50">
    <property type="entry name" value="Aldehyde oxidase/xanthine dehydrogenase, a/b hammerhead"/>
    <property type="match status" value="1"/>
</dbReference>
<dbReference type="PANTHER" id="PTHR47495">
    <property type="entry name" value="ALDEHYDE DEHYDROGENASE"/>
    <property type="match status" value="1"/>
</dbReference>